<feature type="non-terminal residue" evidence="2">
    <location>
        <position position="290"/>
    </location>
</feature>
<comment type="caution">
    <text evidence="2">The sequence shown here is derived from an EMBL/GenBank/DDBJ whole genome shotgun (WGS) entry which is preliminary data.</text>
</comment>
<feature type="domain" description="Reverse transcriptase zinc-binding" evidence="1">
    <location>
        <begin position="220"/>
        <end position="282"/>
    </location>
</feature>
<dbReference type="EMBL" id="ASHM01060245">
    <property type="protein sequence ID" value="PNX89578.1"/>
    <property type="molecule type" value="Genomic_DNA"/>
</dbReference>
<organism evidence="2 3">
    <name type="scientific">Trifolium pratense</name>
    <name type="common">Red clover</name>
    <dbReference type="NCBI Taxonomy" id="57577"/>
    <lineage>
        <taxon>Eukaryota</taxon>
        <taxon>Viridiplantae</taxon>
        <taxon>Streptophyta</taxon>
        <taxon>Embryophyta</taxon>
        <taxon>Tracheophyta</taxon>
        <taxon>Spermatophyta</taxon>
        <taxon>Magnoliopsida</taxon>
        <taxon>eudicotyledons</taxon>
        <taxon>Gunneridae</taxon>
        <taxon>Pentapetalae</taxon>
        <taxon>rosids</taxon>
        <taxon>fabids</taxon>
        <taxon>Fabales</taxon>
        <taxon>Fabaceae</taxon>
        <taxon>Papilionoideae</taxon>
        <taxon>50 kb inversion clade</taxon>
        <taxon>NPAAA clade</taxon>
        <taxon>Hologalegina</taxon>
        <taxon>IRL clade</taxon>
        <taxon>Trifolieae</taxon>
        <taxon>Trifolium</taxon>
    </lineage>
</organism>
<evidence type="ECO:0000313" key="3">
    <source>
        <dbReference type="Proteomes" id="UP000236291"/>
    </source>
</evidence>
<sequence length="290" mass="33865">MNQPKKSILFLNGLENQIIDFTIFQVVKKVIRIQREFLWGGVKGGRKISWKTVCREKKDGGLSVRDVRVVNFSLLTKWRWRLLQDAPALWKEVLVAKYGRELLYSVTVTYSVIPGVRIASNWWKEICAIEGLVESKNWFSEAITRRILNGASLFWKQVWLGEATLAVVNGACMSWNFIWRRRLFIWEEELVCRLQDLIQGVWFTTEPDRWWWKSEPEGVFSVKLTYSLLLKELNDVVDGMGSEVNVFQQIWRSPAPSKIIAFCWQLLHNRLPTRDNLARCGVLRADDSRG</sequence>
<accession>A0A2K3MFL2</accession>
<dbReference type="PANTHER" id="PTHR33116:SF78">
    <property type="entry name" value="OS12G0587133 PROTEIN"/>
    <property type="match status" value="1"/>
</dbReference>
<name>A0A2K3MFL2_TRIPR</name>
<dbReference type="AlphaFoldDB" id="A0A2K3MFL2"/>
<reference evidence="2 3" key="1">
    <citation type="journal article" date="2014" name="Am. J. Bot.">
        <title>Genome assembly and annotation for red clover (Trifolium pratense; Fabaceae).</title>
        <authorList>
            <person name="Istvanek J."/>
            <person name="Jaros M."/>
            <person name="Krenek A."/>
            <person name="Repkova J."/>
        </authorList>
    </citation>
    <scope>NUCLEOTIDE SEQUENCE [LARGE SCALE GENOMIC DNA]</scope>
    <source>
        <strain evidence="3">cv. Tatra</strain>
        <tissue evidence="2">Young leaves</tissue>
    </source>
</reference>
<dbReference type="Pfam" id="PF13966">
    <property type="entry name" value="zf-RVT"/>
    <property type="match status" value="1"/>
</dbReference>
<evidence type="ECO:0000259" key="1">
    <source>
        <dbReference type="Pfam" id="PF13966"/>
    </source>
</evidence>
<dbReference type="Proteomes" id="UP000236291">
    <property type="component" value="Unassembled WGS sequence"/>
</dbReference>
<gene>
    <name evidence="2" type="ORF">L195_g045698</name>
</gene>
<proteinExistence type="predicted"/>
<dbReference type="STRING" id="57577.A0A2K3MFL2"/>
<reference evidence="2 3" key="2">
    <citation type="journal article" date="2017" name="Front. Plant Sci.">
        <title>Gene Classification and Mining of Molecular Markers Useful in Red Clover (Trifolium pratense) Breeding.</title>
        <authorList>
            <person name="Istvanek J."/>
            <person name="Dluhosova J."/>
            <person name="Dluhos P."/>
            <person name="Patkova L."/>
            <person name="Nedelnik J."/>
            <person name="Repkova J."/>
        </authorList>
    </citation>
    <scope>NUCLEOTIDE SEQUENCE [LARGE SCALE GENOMIC DNA]</scope>
    <source>
        <strain evidence="3">cv. Tatra</strain>
        <tissue evidence="2">Young leaves</tissue>
    </source>
</reference>
<dbReference type="PANTHER" id="PTHR33116">
    <property type="entry name" value="REVERSE TRANSCRIPTASE ZINC-BINDING DOMAIN-CONTAINING PROTEIN-RELATED-RELATED"/>
    <property type="match status" value="1"/>
</dbReference>
<dbReference type="InterPro" id="IPR026960">
    <property type="entry name" value="RVT-Znf"/>
</dbReference>
<evidence type="ECO:0000313" key="2">
    <source>
        <dbReference type="EMBL" id="PNX89578.1"/>
    </source>
</evidence>
<protein>
    <submittedName>
        <fullName evidence="2">Ribonuclease H</fullName>
    </submittedName>
</protein>